<sequence length="214" mass="22819">MSEGLTPALCSPSGSFLTNYQGCEDCIATNSNSTASDKFQDLAPFEQYISYCATNPSTNDTLLSSYLAQQSQLTSLLSELNSLENQTKAPGQTTPTASPSATTPSTTSSSSTIQPSTPAPTSTSHAWIAGAVIGPIALVIVIGAIALFMRRRGKRNRSVIVEGDDTKKMDDIFKDKPQLHSDSLVRHELDGERPSNQTPELPVIEPALELASRS</sequence>
<comment type="similarity">
    <text evidence="2">Belongs to the CD164 family.</text>
</comment>
<comment type="subcellular location">
    <subcellularLocation>
        <location evidence="1">Membrane</location>
        <topology evidence="1">Single-pass type I membrane protein</topology>
    </subcellularLocation>
</comment>
<keyword evidence="6 9" id="KW-0472">Membrane</keyword>
<feature type="compositionally biased region" description="Basic and acidic residues" evidence="8">
    <location>
        <begin position="175"/>
        <end position="193"/>
    </location>
</feature>
<keyword evidence="5 9" id="KW-1133">Transmembrane helix</keyword>
<organism evidence="10 11">
    <name type="scientific">Oidiodendron maius (strain Zn)</name>
    <dbReference type="NCBI Taxonomy" id="913774"/>
    <lineage>
        <taxon>Eukaryota</taxon>
        <taxon>Fungi</taxon>
        <taxon>Dikarya</taxon>
        <taxon>Ascomycota</taxon>
        <taxon>Pezizomycotina</taxon>
        <taxon>Leotiomycetes</taxon>
        <taxon>Leotiomycetes incertae sedis</taxon>
        <taxon>Myxotrichaceae</taxon>
        <taxon>Oidiodendron</taxon>
    </lineage>
</organism>
<evidence type="ECO:0000313" key="11">
    <source>
        <dbReference type="Proteomes" id="UP000054321"/>
    </source>
</evidence>
<accession>A0A0C3H169</accession>
<dbReference type="Pfam" id="PF05283">
    <property type="entry name" value="MGC-24"/>
    <property type="match status" value="1"/>
</dbReference>
<dbReference type="CDD" id="cd12087">
    <property type="entry name" value="TM_EGFR-like"/>
    <property type="match status" value="1"/>
</dbReference>
<dbReference type="InParanoid" id="A0A0C3H169"/>
<evidence type="ECO:0000256" key="2">
    <source>
        <dbReference type="ARBA" id="ARBA00005341"/>
    </source>
</evidence>
<keyword evidence="11" id="KW-1185">Reference proteome</keyword>
<dbReference type="InterPro" id="IPR007947">
    <property type="entry name" value="CD164_MGC24"/>
</dbReference>
<evidence type="ECO:0000256" key="9">
    <source>
        <dbReference type="SAM" id="Phobius"/>
    </source>
</evidence>
<dbReference type="GO" id="GO:0016020">
    <property type="term" value="C:membrane"/>
    <property type="evidence" value="ECO:0007669"/>
    <property type="project" value="UniProtKB-SubCell"/>
</dbReference>
<dbReference type="EMBL" id="KN832882">
    <property type="protein sequence ID" value="KIM97089.1"/>
    <property type="molecule type" value="Genomic_DNA"/>
</dbReference>
<keyword evidence="3 9" id="KW-0812">Transmembrane</keyword>
<dbReference type="HOGENOM" id="CLU_091427_0_0_1"/>
<dbReference type="InterPro" id="IPR051694">
    <property type="entry name" value="Immunoregulatory_rcpt-like"/>
</dbReference>
<feature type="compositionally biased region" description="Low complexity" evidence="8">
    <location>
        <begin position="93"/>
        <end position="121"/>
    </location>
</feature>
<evidence type="ECO:0000256" key="8">
    <source>
        <dbReference type="SAM" id="MobiDB-lite"/>
    </source>
</evidence>
<gene>
    <name evidence="10" type="ORF">OIDMADRAFT_182540</name>
</gene>
<evidence type="ECO:0000256" key="6">
    <source>
        <dbReference type="ARBA" id="ARBA00023136"/>
    </source>
</evidence>
<reference evidence="10 11" key="1">
    <citation type="submission" date="2014-04" db="EMBL/GenBank/DDBJ databases">
        <authorList>
            <consortium name="DOE Joint Genome Institute"/>
            <person name="Kuo A."/>
            <person name="Martino E."/>
            <person name="Perotto S."/>
            <person name="Kohler A."/>
            <person name="Nagy L.G."/>
            <person name="Floudas D."/>
            <person name="Copeland A."/>
            <person name="Barry K.W."/>
            <person name="Cichocki N."/>
            <person name="Veneault-Fourrey C."/>
            <person name="LaButti K."/>
            <person name="Lindquist E.A."/>
            <person name="Lipzen A."/>
            <person name="Lundell T."/>
            <person name="Morin E."/>
            <person name="Murat C."/>
            <person name="Sun H."/>
            <person name="Tunlid A."/>
            <person name="Henrissat B."/>
            <person name="Grigoriev I.V."/>
            <person name="Hibbett D.S."/>
            <person name="Martin F."/>
            <person name="Nordberg H.P."/>
            <person name="Cantor M.N."/>
            <person name="Hua S.X."/>
        </authorList>
    </citation>
    <scope>NUCLEOTIDE SEQUENCE [LARGE SCALE GENOMIC DNA]</scope>
    <source>
        <strain evidence="10 11">Zn</strain>
    </source>
</reference>
<dbReference type="STRING" id="913774.A0A0C3H169"/>
<keyword evidence="7" id="KW-0325">Glycoprotein</keyword>
<evidence type="ECO:0000256" key="7">
    <source>
        <dbReference type="ARBA" id="ARBA00023180"/>
    </source>
</evidence>
<evidence type="ECO:0000256" key="3">
    <source>
        <dbReference type="ARBA" id="ARBA00022692"/>
    </source>
</evidence>
<keyword evidence="4" id="KW-0732">Signal</keyword>
<feature type="region of interest" description="Disordered" evidence="8">
    <location>
        <begin position="175"/>
        <end position="214"/>
    </location>
</feature>
<feature type="transmembrane region" description="Helical" evidence="9">
    <location>
        <begin position="126"/>
        <end position="148"/>
    </location>
</feature>
<evidence type="ECO:0000256" key="5">
    <source>
        <dbReference type="ARBA" id="ARBA00022989"/>
    </source>
</evidence>
<name>A0A0C3H169_OIDMZ</name>
<dbReference type="AlphaFoldDB" id="A0A0C3H169"/>
<evidence type="ECO:0000256" key="4">
    <source>
        <dbReference type="ARBA" id="ARBA00022729"/>
    </source>
</evidence>
<dbReference type="GO" id="GO:0071944">
    <property type="term" value="C:cell periphery"/>
    <property type="evidence" value="ECO:0007669"/>
    <property type="project" value="UniProtKB-ARBA"/>
</dbReference>
<protein>
    <submittedName>
        <fullName evidence="10">Uncharacterized protein</fullName>
    </submittedName>
</protein>
<proteinExistence type="inferred from homology"/>
<reference evidence="11" key="2">
    <citation type="submission" date="2015-01" db="EMBL/GenBank/DDBJ databases">
        <title>Evolutionary Origins and Diversification of the Mycorrhizal Mutualists.</title>
        <authorList>
            <consortium name="DOE Joint Genome Institute"/>
            <consortium name="Mycorrhizal Genomics Consortium"/>
            <person name="Kohler A."/>
            <person name="Kuo A."/>
            <person name="Nagy L.G."/>
            <person name="Floudas D."/>
            <person name="Copeland A."/>
            <person name="Barry K.W."/>
            <person name="Cichocki N."/>
            <person name="Veneault-Fourrey C."/>
            <person name="LaButti K."/>
            <person name="Lindquist E.A."/>
            <person name="Lipzen A."/>
            <person name="Lundell T."/>
            <person name="Morin E."/>
            <person name="Murat C."/>
            <person name="Riley R."/>
            <person name="Ohm R."/>
            <person name="Sun H."/>
            <person name="Tunlid A."/>
            <person name="Henrissat B."/>
            <person name="Grigoriev I.V."/>
            <person name="Hibbett D.S."/>
            <person name="Martin F."/>
        </authorList>
    </citation>
    <scope>NUCLEOTIDE SEQUENCE [LARGE SCALE GENOMIC DNA]</scope>
    <source>
        <strain evidence="11">Zn</strain>
    </source>
</reference>
<evidence type="ECO:0000313" key="10">
    <source>
        <dbReference type="EMBL" id="KIM97089.1"/>
    </source>
</evidence>
<dbReference type="PANTHER" id="PTHR15549:SF26">
    <property type="entry name" value="AXIAL BUDDING PATTERN PROTEIN 2-RELATED"/>
    <property type="match status" value="1"/>
</dbReference>
<feature type="region of interest" description="Disordered" evidence="8">
    <location>
        <begin position="86"/>
        <end position="121"/>
    </location>
</feature>
<dbReference type="PANTHER" id="PTHR15549">
    <property type="entry name" value="PAIRED IMMUNOGLOBULIN-LIKE TYPE 2 RECEPTOR"/>
    <property type="match status" value="1"/>
</dbReference>
<evidence type="ECO:0000256" key="1">
    <source>
        <dbReference type="ARBA" id="ARBA00004479"/>
    </source>
</evidence>
<dbReference type="Proteomes" id="UP000054321">
    <property type="component" value="Unassembled WGS sequence"/>
</dbReference>